<dbReference type="InterPro" id="IPR051786">
    <property type="entry name" value="ASN_synthetase/amidase"/>
</dbReference>
<dbReference type="SUPFAM" id="SSF56235">
    <property type="entry name" value="N-terminal nucleophile aminohydrolases (Ntn hydrolases)"/>
    <property type="match status" value="1"/>
</dbReference>
<reference evidence="3" key="1">
    <citation type="submission" date="2021-02" db="EMBL/GenBank/DDBJ databases">
        <authorList>
            <person name="Dougan E. K."/>
            <person name="Rhodes N."/>
            <person name="Thang M."/>
            <person name="Chan C."/>
        </authorList>
    </citation>
    <scope>NUCLEOTIDE SEQUENCE</scope>
</reference>
<accession>A0A813KJ24</accession>
<dbReference type="PANTHER" id="PTHR43284:SF1">
    <property type="entry name" value="ASPARAGINE SYNTHETASE"/>
    <property type="match status" value="1"/>
</dbReference>
<name>A0A813KJ24_POLGL</name>
<dbReference type="AlphaFoldDB" id="A0A813KJ24"/>
<evidence type="ECO:0000259" key="2">
    <source>
        <dbReference type="PROSITE" id="PS51278"/>
    </source>
</evidence>
<comment type="caution">
    <text evidence="3">The sequence shown here is derived from an EMBL/GenBank/DDBJ whole genome shotgun (WGS) entry which is preliminary data.</text>
</comment>
<proteinExistence type="predicted"/>
<feature type="domain" description="Glutamine amidotransferase type-2" evidence="2">
    <location>
        <begin position="1"/>
        <end position="156"/>
    </location>
</feature>
<sequence length="528" mass="58246">MQRRGPDLTTRLSLSGVEFVHNLLHLTGPAAPQPFLEADRGAALVFNGEVYNHALLAAELGLRASGASDGAVLLPAYRCFGPSFVRRLDGEFALALVDFREKTVLLATDASGTKPLWWARAGGTWAAASYQSALSHLGLGEASLLEPNTVMVCSLDGLADCKRFASYHFDMHQLALPSADKPMSQGADGGSAASKSEAESVPKEPSGLGQEGGREPEEFLGMRPESCNHGRSQGDDQLQAKPERGKLLATCARGSTVVVTSASAFYGQALLRLARSAAVQGFHCTVACIQEDFQEAFHAHVLPVRLSAELLPEPQFCGESSVEVMGTVKLRQRWGWRRTQLYKVMAYRSVLKQGFDVLLMDTDWYFIADPLPFFHILSNASAGHSMDVVGKKDNYYKHFGLSWTRSSAATVAMAESLEKRIGDGWDQYLWSHEMQTMDISCCHVHSSLYLRFFQMDREVHHQWVHEPADADSKKRCKPGNFDAKGWINSTRLPSLCSRTPCNSQMQQARYLQARTLIEAKKRIAELQS</sequence>
<evidence type="ECO:0000313" key="4">
    <source>
        <dbReference type="Proteomes" id="UP000626109"/>
    </source>
</evidence>
<dbReference type="GO" id="GO:0005829">
    <property type="term" value="C:cytosol"/>
    <property type="evidence" value="ECO:0007669"/>
    <property type="project" value="TreeGrafter"/>
</dbReference>
<dbReference type="EMBL" id="CAJNNW010030869">
    <property type="protein sequence ID" value="CAE8704872.1"/>
    <property type="molecule type" value="Genomic_DNA"/>
</dbReference>
<protein>
    <recommendedName>
        <fullName evidence="2">Glutamine amidotransferase type-2 domain-containing protein</fullName>
    </recommendedName>
</protein>
<organism evidence="3 4">
    <name type="scientific">Polarella glacialis</name>
    <name type="common">Dinoflagellate</name>
    <dbReference type="NCBI Taxonomy" id="89957"/>
    <lineage>
        <taxon>Eukaryota</taxon>
        <taxon>Sar</taxon>
        <taxon>Alveolata</taxon>
        <taxon>Dinophyceae</taxon>
        <taxon>Suessiales</taxon>
        <taxon>Suessiaceae</taxon>
        <taxon>Polarella</taxon>
    </lineage>
</organism>
<feature type="region of interest" description="Disordered" evidence="1">
    <location>
        <begin position="180"/>
        <end position="238"/>
    </location>
</feature>
<dbReference type="InterPro" id="IPR005069">
    <property type="entry name" value="Nucl-diP-sugar_transferase"/>
</dbReference>
<dbReference type="Gene3D" id="3.60.20.10">
    <property type="entry name" value="Glutamine Phosphoribosylpyrophosphate, subunit 1, domain 1"/>
    <property type="match status" value="1"/>
</dbReference>
<dbReference type="PANTHER" id="PTHR43284">
    <property type="entry name" value="ASPARAGINE SYNTHETASE (GLUTAMINE-HYDROLYZING)"/>
    <property type="match status" value="1"/>
</dbReference>
<evidence type="ECO:0000313" key="3">
    <source>
        <dbReference type="EMBL" id="CAE8704872.1"/>
    </source>
</evidence>
<dbReference type="Pfam" id="PF13537">
    <property type="entry name" value="GATase_7"/>
    <property type="match status" value="1"/>
</dbReference>
<dbReference type="InterPro" id="IPR029055">
    <property type="entry name" value="Ntn_hydrolases_N"/>
</dbReference>
<dbReference type="Pfam" id="PF03407">
    <property type="entry name" value="Nucleotid_trans"/>
    <property type="match status" value="1"/>
</dbReference>
<evidence type="ECO:0000256" key="1">
    <source>
        <dbReference type="SAM" id="MobiDB-lite"/>
    </source>
</evidence>
<dbReference type="InterPro" id="IPR017932">
    <property type="entry name" value="GATase_2_dom"/>
</dbReference>
<gene>
    <name evidence="3" type="ORF">PGLA2088_LOCUS33415</name>
</gene>
<dbReference type="PROSITE" id="PS51278">
    <property type="entry name" value="GATASE_TYPE_2"/>
    <property type="match status" value="1"/>
</dbReference>
<dbReference type="Proteomes" id="UP000626109">
    <property type="component" value="Unassembled WGS sequence"/>
</dbReference>